<feature type="transmembrane region" description="Helical" evidence="6">
    <location>
        <begin position="202"/>
        <end position="227"/>
    </location>
</feature>
<dbReference type="InterPro" id="IPR020846">
    <property type="entry name" value="MFS_dom"/>
</dbReference>
<name>A0A6B3QBG6_STRTE</name>
<feature type="transmembrane region" description="Helical" evidence="6">
    <location>
        <begin position="295"/>
        <end position="318"/>
    </location>
</feature>
<sequence length="391" mass="38458">MPLPLYLLAVAVCAMGTSEFMLAGLVPDIASDLGVGVGTAGTLTSAFAIGMVVGAPLVAALARAWPRRTGLLAFVLAFAAAHAVGALTTSFQVLVATRVVAALANAGFLAVALTAAAALVPADRKGRALAVLLSGTTVATVAGVPGGALLGTLLGWRATFWAVALLCLPAALGVLAGIPAGRVRGAAGGGPSLSVELAQLRTARLLLVMLLGALVNASTFAGFTFLAPVVTDTAGLGELWVSVALVLFGAGSFVGVTVAGRLSDRRPAAVLAVGGPLLLVGWPALAVLADRPVALLTVVFVQGALSFALGSTLIARVLHEAAGAPTMAGSYATAALNVGAVVGPLVAASTLGTASGDLGPLWASGFLVALALLVAFSSRRVVSNLPADAGR</sequence>
<evidence type="ECO:0000256" key="3">
    <source>
        <dbReference type="ARBA" id="ARBA00022692"/>
    </source>
</evidence>
<dbReference type="CDD" id="cd17324">
    <property type="entry name" value="MFS_NepI_like"/>
    <property type="match status" value="1"/>
</dbReference>
<keyword evidence="3 6" id="KW-0812">Transmembrane</keyword>
<feature type="transmembrane region" description="Helical" evidence="6">
    <location>
        <begin position="99"/>
        <end position="122"/>
    </location>
</feature>
<keyword evidence="2" id="KW-1003">Cell membrane</keyword>
<keyword evidence="4 6" id="KW-1133">Transmembrane helix</keyword>
<evidence type="ECO:0000313" key="8">
    <source>
        <dbReference type="EMBL" id="NEV85703.1"/>
    </source>
</evidence>
<dbReference type="GO" id="GO:0022857">
    <property type="term" value="F:transmembrane transporter activity"/>
    <property type="evidence" value="ECO:0007669"/>
    <property type="project" value="InterPro"/>
</dbReference>
<dbReference type="PANTHER" id="PTHR43124">
    <property type="entry name" value="PURINE EFFLUX PUMP PBUE"/>
    <property type="match status" value="1"/>
</dbReference>
<evidence type="ECO:0000256" key="5">
    <source>
        <dbReference type="ARBA" id="ARBA00023136"/>
    </source>
</evidence>
<comment type="subcellular location">
    <subcellularLocation>
        <location evidence="1">Cell membrane</location>
        <topology evidence="1">Multi-pass membrane protein</topology>
    </subcellularLocation>
</comment>
<dbReference type="EMBL" id="JAAIFS010000001">
    <property type="protein sequence ID" value="NEV85703.1"/>
    <property type="molecule type" value="Genomic_DNA"/>
</dbReference>
<dbReference type="PANTHER" id="PTHR43124:SF3">
    <property type="entry name" value="CHLORAMPHENICOL EFFLUX PUMP RV0191"/>
    <property type="match status" value="1"/>
</dbReference>
<dbReference type="InterPro" id="IPR011701">
    <property type="entry name" value="MFS"/>
</dbReference>
<feature type="transmembrane region" description="Helical" evidence="6">
    <location>
        <begin position="33"/>
        <end position="59"/>
    </location>
</feature>
<feature type="transmembrane region" description="Helical" evidence="6">
    <location>
        <begin position="330"/>
        <end position="352"/>
    </location>
</feature>
<gene>
    <name evidence="8" type="ORF">GUR47_03225</name>
</gene>
<evidence type="ECO:0000256" key="2">
    <source>
        <dbReference type="ARBA" id="ARBA00022475"/>
    </source>
</evidence>
<comment type="caution">
    <text evidence="8">The sequence shown here is derived from an EMBL/GenBank/DDBJ whole genome shotgun (WGS) entry which is preliminary data.</text>
</comment>
<proteinExistence type="predicted"/>
<dbReference type="Pfam" id="PF07690">
    <property type="entry name" value="MFS_1"/>
    <property type="match status" value="1"/>
</dbReference>
<feature type="domain" description="Major facilitator superfamily (MFS) profile" evidence="7">
    <location>
        <begin position="4"/>
        <end position="383"/>
    </location>
</feature>
<evidence type="ECO:0000259" key="7">
    <source>
        <dbReference type="PROSITE" id="PS50850"/>
    </source>
</evidence>
<feature type="transmembrane region" description="Helical" evidence="6">
    <location>
        <begin position="239"/>
        <end position="262"/>
    </location>
</feature>
<feature type="transmembrane region" description="Helical" evidence="6">
    <location>
        <begin position="129"/>
        <end position="154"/>
    </location>
</feature>
<feature type="transmembrane region" description="Helical" evidence="6">
    <location>
        <begin position="160"/>
        <end position="181"/>
    </location>
</feature>
<evidence type="ECO:0000256" key="6">
    <source>
        <dbReference type="SAM" id="Phobius"/>
    </source>
</evidence>
<organism evidence="8">
    <name type="scientific">Streptomyces tendae</name>
    <dbReference type="NCBI Taxonomy" id="1932"/>
    <lineage>
        <taxon>Bacteria</taxon>
        <taxon>Bacillati</taxon>
        <taxon>Actinomycetota</taxon>
        <taxon>Actinomycetes</taxon>
        <taxon>Kitasatosporales</taxon>
        <taxon>Streptomycetaceae</taxon>
        <taxon>Streptomyces</taxon>
    </lineage>
</organism>
<reference evidence="8" key="1">
    <citation type="journal article" date="2020" name="Microorganisms">
        <title>Isolation, Genomic and Metabolomic Characterization of Streptomyces tendae VITAKN with Quorum Sensing Inhibitory Activity from Southern India.</title>
        <authorList>
            <person name="Ishaque N.M."/>
            <person name="Burgsdorf I."/>
            <person name="Limlingan Malit J.J."/>
            <person name="Saha S."/>
            <person name="Teta R."/>
            <person name="Ewe D."/>
            <person name="Kannabiran K."/>
            <person name="Hrouzek P."/>
            <person name="Steindler L."/>
            <person name="Costantino V."/>
            <person name="Saurav K."/>
        </authorList>
    </citation>
    <scope>NUCLEOTIDE SEQUENCE</scope>
    <source>
        <strain evidence="8">VITAKN</strain>
    </source>
</reference>
<dbReference type="AlphaFoldDB" id="A0A6B3QBG6"/>
<protein>
    <submittedName>
        <fullName evidence="8">MFS transporter</fullName>
    </submittedName>
</protein>
<feature type="transmembrane region" description="Helical" evidence="6">
    <location>
        <begin position="269"/>
        <end position="289"/>
    </location>
</feature>
<evidence type="ECO:0000256" key="1">
    <source>
        <dbReference type="ARBA" id="ARBA00004651"/>
    </source>
</evidence>
<evidence type="ECO:0000256" key="4">
    <source>
        <dbReference type="ARBA" id="ARBA00022989"/>
    </source>
</evidence>
<feature type="transmembrane region" description="Helical" evidence="6">
    <location>
        <begin position="358"/>
        <end position="376"/>
    </location>
</feature>
<dbReference type="InterPro" id="IPR036259">
    <property type="entry name" value="MFS_trans_sf"/>
</dbReference>
<dbReference type="PROSITE" id="PS50850">
    <property type="entry name" value="MFS"/>
    <property type="match status" value="1"/>
</dbReference>
<dbReference type="RefSeq" id="WP_164457479.1">
    <property type="nucleotide sequence ID" value="NZ_JAAIFS010000001.1"/>
</dbReference>
<accession>A0A6B3QBG6</accession>
<dbReference type="SUPFAM" id="SSF103473">
    <property type="entry name" value="MFS general substrate transporter"/>
    <property type="match status" value="1"/>
</dbReference>
<dbReference type="InterPro" id="IPR050189">
    <property type="entry name" value="MFS_Efflux_Transporters"/>
</dbReference>
<feature type="transmembrane region" description="Helical" evidence="6">
    <location>
        <begin position="71"/>
        <end position="93"/>
    </location>
</feature>
<dbReference type="NCBIfam" id="NF033135">
    <property type="entry name" value="cmx_cmrA"/>
    <property type="match status" value="1"/>
</dbReference>
<keyword evidence="5 6" id="KW-0472">Membrane</keyword>
<dbReference type="GO" id="GO:0005886">
    <property type="term" value="C:plasma membrane"/>
    <property type="evidence" value="ECO:0007669"/>
    <property type="project" value="UniProtKB-SubCell"/>
</dbReference>
<dbReference type="Gene3D" id="1.20.1250.20">
    <property type="entry name" value="MFS general substrate transporter like domains"/>
    <property type="match status" value="1"/>
</dbReference>